<evidence type="ECO:0000313" key="2">
    <source>
        <dbReference type="Proteomes" id="UP000183053"/>
    </source>
</evidence>
<dbReference type="STRING" id="47312.SAMN04489765_0150"/>
<organism evidence="1 2">
    <name type="scientific">Tsukamurella pulmonis</name>
    <dbReference type="NCBI Taxonomy" id="47312"/>
    <lineage>
        <taxon>Bacteria</taxon>
        <taxon>Bacillati</taxon>
        <taxon>Actinomycetota</taxon>
        <taxon>Actinomycetes</taxon>
        <taxon>Mycobacteriales</taxon>
        <taxon>Tsukamurellaceae</taxon>
        <taxon>Tsukamurella</taxon>
    </lineage>
</organism>
<gene>
    <name evidence="1" type="ORF">SAMN04489765_0150</name>
</gene>
<dbReference type="EMBL" id="FNLF01000002">
    <property type="protein sequence ID" value="SDQ37149.1"/>
    <property type="molecule type" value="Genomic_DNA"/>
</dbReference>
<dbReference type="RefSeq" id="WP_068563753.1">
    <property type="nucleotide sequence ID" value="NZ_FNLF01000002.1"/>
</dbReference>
<protein>
    <submittedName>
        <fullName evidence="1">Uncharacterized protein</fullName>
    </submittedName>
</protein>
<evidence type="ECO:0000313" key="1">
    <source>
        <dbReference type="EMBL" id="SDQ37149.1"/>
    </source>
</evidence>
<keyword evidence="2" id="KW-1185">Reference proteome</keyword>
<accession>A0A1H1ABX9</accession>
<sequence length="112" mass="12125">MTTNEPRTLAELLAAVPDEEDRQHRADDLSERVQLVRAEGWGPFRHTWSSGEVVGVALVLEDGALVDEVSGSETAALDTWAASLWGVNGGAVDAETGHLRTRGWFDTVRAIV</sequence>
<proteinExistence type="predicted"/>
<dbReference type="Proteomes" id="UP000183053">
    <property type="component" value="Unassembled WGS sequence"/>
</dbReference>
<name>A0A1H1ABX9_9ACTN</name>
<dbReference type="OrthoDB" id="4569168at2"/>
<reference evidence="2" key="1">
    <citation type="submission" date="2016-10" db="EMBL/GenBank/DDBJ databases">
        <authorList>
            <person name="Varghese N."/>
            <person name="Submissions S."/>
        </authorList>
    </citation>
    <scope>NUCLEOTIDE SEQUENCE [LARGE SCALE GENOMIC DNA]</scope>
    <source>
        <strain evidence="2">DSM 44142</strain>
    </source>
</reference>
<dbReference type="AlphaFoldDB" id="A0A1H1ABX9"/>